<keyword evidence="3" id="KW-0862">Zinc</keyword>
<protein>
    <submittedName>
        <fullName evidence="6">Cag pathogenicity island protein Cag25</fullName>
    </submittedName>
    <submittedName>
        <fullName evidence="5">SMP-30/gluconolactonase/LRE family protein</fullName>
    </submittedName>
</protein>
<evidence type="ECO:0000313" key="6">
    <source>
        <dbReference type="EMBL" id="OAN00154.1"/>
    </source>
</evidence>
<dbReference type="GO" id="GO:0019853">
    <property type="term" value="P:L-ascorbic acid biosynthetic process"/>
    <property type="evidence" value="ECO:0007669"/>
    <property type="project" value="TreeGrafter"/>
</dbReference>
<dbReference type="Proteomes" id="UP001150001">
    <property type="component" value="Unassembled WGS sequence"/>
</dbReference>
<dbReference type="PANTHER" id="PTHR10907">
    <property type="entry name" value="REGUCALCIN"/>
    <property type="match status" value="1"/>
</dbReference>
<dbReference type="SUPFAM" id="SSF63829">
    <property type="entry name" value="Calcium-dependent phosphotriesterase"/>
    <property type="match status" value="1"/>
</dbReference>
<evidence type="ECO:0000256" key="2">
    <source>
        <dbReference type="PIRSR" id="PIRSR605511-1"/>
    </source>
</evidence>
<dbReference type="AlphaFoldDB" id="A0A178JD82"/>
<dbReference type="Proteomes" id="UP000094761">
    <property type="component" value="Unassembled WGS sequence"/>
</dbReference>
<evidence type="ECO:0000256" key="3">
    <source>
        <dbReference type="PIRSR" id="PIRSR605511-2"/>
    </source>
</evidence>
<keyword evidence="3" id="KW-0479">Metal-binding</keyword>
<dbReference type="OrthoDB" id="9775406at2"/>
<reference evidence="5" key="2">
    <citation type="submission" date="2022-11" db="EMBL/GenBank/DDBJ databases">
        <title>Role of the vibriolysin VemA secreted by the emergent pathogen Vibrio europaeus in the colonization of Manila clam mucus.</title>
        <authorList>
            <person name="Martinez C."/>
            <person name="Rodriguez S."/>
            <person name="Vences A."/>
            <person name="Barja J.L."/>
            <person name="Toranzo A.E."/>
            <person name="Dubert J."/>
        </authorList>
    </citation>
    <scope>NUCLEOTIDE SEQUENCE</scope>
    <source>
        <strain evidence="5">3454</strain>
    </source>
</reference>
<proteinExistence type="inferred from homology"/>
<evidence type="ECO:0000313" key="8">
    <source>
        <dbReference type="Proteomes" id="UP001150001"/>
    </source>
</evidence>
<feature type="domain" description="SMP-30/Gluconolactonase/LRE-like region" evidence="4">
    <location>
        <begin position="11"/>
        <end position="258"/>
    </location>
</feature>
<comment type="caution">
    <text evidence="6">The sequence shown here is derived from an EMBL/GenBank/DDBJ whole genome shotgun (WGS) entry which is preliminary data.</text>
</comment>
<feature type="active site" description="Proton donor/acceptor" evidence="2">
    <location>
        <position position="194"/>
    </location>
</feature>
<dbReference type="GeneID" id="78074697"/>
<organism evidence="6 7">
    <name type="scientific">Vibrio europaeus</name>
    <dbReference type="NCBI Taxonomy" id="300876"/>
    <lineage>
        <taxon>Bacteria</taxon>
        <taxon>Pseudomonadati</taxon>
        <taxon>Pseudomonadota</taxon>
        <taxon>Gammaproteobacteria</taxon>
        <taxon>Vibrionales</taxon>
        <taxon>Vibrionaceae</taxon>
        <taxon>Vibrio</taxon>
        <taxon>Vibrio oreintalis group</taxon>
    </lineage>
</organism>
<keyword evidence="8" id="KW-1185">Reference proteome</keyword>
<dbReference type="GO" id="GO:0004341">
    <property type="term" value="F:gluconolactonase activity"/>
    <property type="evidence" value="ECO:0007669"/>
    <property type="project" value="TreeGrafter"/>
</dbReference>
<feature type="binding site" evidence="3">
    <location>
        <position position="144"/>
    </location>
    <ligand>
        <name>a divalent metal cation</name>
        <dbReference type="ChEBI" id="CHEBI:60240"/>
    </ligand>
</feature>
<dbReference type="PRINTS" id="PR01790">
    <property type="entry name" value="SMP30FAMILY"/>
</dbReference>
<dbReference type="PANTHER" id="PTHR10907:SF47">
    <property type="entry name" value="REGUCALCIN"/>
    <property type="match status" value="1"/>
</dbReference>
<dbReference type="EMBL" id="LUAX01000001">
    <property type="protein sequence ID" value="OAN00154.1"/>
    <property type="molecule type" value="Genomic_DNA"/>
</dbReference>
<gene>
    <name evidence="6" type="ORF">AZ468_03245</name>
    <name evidence="5" type="ORF">OPW20_00390</name>
</gene>
<comment type="cofactor">
    <cofactor evidence="3">
        <name>Zn(2+)</name>
        <dbReference type="ChEBI" id="CHEBI:29105"/>
    </cofactor>
    <text evidence="3">Binds 1 divalent metal cation per subunit.</text>
</comment>
<accession>A0A178JD82</accession>
<comment type="similarity">
    <text evidence="1">Belongs to the SMP-30/CGR1 family.</text>
</comment>
<sequence>MYTVEEVKTMIGESPIWNSNTQSLVWVEAAGKEVFEYCTKTKKIHHYHLPFEVTAVVPCDNNHWIFASKQGLFYSTPHFDHFTPIGDPCANAAHLHLNDAVAAPNGELWFGSMNCQHLESADGKLFKLSEQQITALDDSFSVANGIAFNAELKRAYCSNMFQRKVYEYQLDESMTRILDKRIFVEFSDKQGFPDGLSVDQAGNLYVCHWENGGISYYRPSRFEIGKGEKLGQISLPVKHATRCTFGGDDYATLFVTTASYELTTYEQQLYPLSGQLFILKSPTKGTPEHKVKAESLIPAVRERTELTS</sequence>
<dbReference type="RefSeq" id="WP_069666101.1">
    <property type="nucleotide sequence ID" value="NZ_CP064858.1"/>
</dbReference>
<evidence type="ECO:0000256" key="1">
    <source>
        <dbReference type="ARBA" id="ARBA00008853"/>
    </source>
</evidence>
<evidence type="ECO:0000259" key="4">
    <source>
        <dbReference type="Pfam" id="PF08450"/>
    </source>
</evidence>
<feature type="binding site" evidence="3">
    <location>
        <position position="194"/>
    </location>
    <ligand>
        <name>a divalent metal cation</name>
        <dbReference type="ChEBI" id="CHEBI:60240"/>
    </ligand>
</feature>
<name>A0A178JD82_9VIBR</name>
<reference evidence="6 7" key="1">
    <citation type="submission" date="2016-03" db="EMBL/GenBank/DDBJ databases">
        <title>Draft genome sequence of the Vibrio tubiashii subs. europaeus.</title>
        <authorList>
            <person name="Spinard E."/>
            <person name="Dubert J."/>
            <person name="Nelson D.R."/>
            <person name="Barja J.L."/>
        </authorList>
    </citation>
    <scope>NUCLEOTIDE SEQUENCE [LARGE SCALE GENOMIC DNA]</scope>
    <source>
        <strain evidence="7">PP-638</strain>
        <strain evidence="6">PP2-638</strain>
    </source>
</reference>
<evidence type="ECO:0000313" key="5">
    <source>
        <dbReference type="EMBL" id="MDC5738503.1"/>
    </source>
</evidence>
<feature type="binding site" evidence="3">
    <location>
        <position position="13"/>
    </location>
    <ligand>
        <name>a divalent metal cation</name>
        <dbReference type="ChEBI" id="CHEBI:60240"/>
    </ligand>
</feature>
<dbReference type="InterPro" id="IPR005511">
    <property type="entry name" value="SMP-30"/>
</dbReference>
<dbReference type="Pfam" id="PF08450">
    <property type="entry name" value="SGL"/>
    <property type="match status" value="1"/>
</dbReference>
<dbReference type="EMBL" id="JAPFIT010000003">
    <property type="protein sequence ID" value="MDC5738503.1"/>
    <property type="molecule type" value="Genomic_DNA"/>
</dbReference>
<dbReference type="InterPro" id="IPR011042">
    <property type="entry name" value="6-blade_b-propeller_TolB-like"/>
</dbReference>
<feature type="binding site" evidence="3">
    <location>
        <position position="98"/>
    </location>
    <ligand>
        <name>substrate</name>
    </ligand>
</feature>
<dbReference type="GO" id="GO:0005509">
    <property type="term" value="F:calcium ion binding"/>
    <property type="evidence" value="ECO:0007669"/>
    <property type="project" value="TreeGrafter"/>
</dbReference>
<dbReference type="Gene3D" id="2.120.10.30">
    <property type="entry name" value="TolB, C-terminal domain"/>
    <property type="match status" value="1"/>
</dbReference>
<dbReference type="InterPro" id="IPR013658">
    <property type="entry name" value="SGL"/>
</dbReference>
<evidence type="ECO:0000313" key="7">
    <source>
        <dbReference type="Proteomes" id="UP000094761"/>
    </source>
</evidence>